<gene>
    <name evidence="2" type="ORF">GALLR39Z86_01890</name>
</gene>
<evidence type="ECO:0000313" key="3">
    <source>
        <dbReference type="Proteomes" id="UP001144313"/>
    </source>
</evidence>
<evidence type="ECO:0000313" key="2">
    <source>
        <dbReference type="EMBL" id="GLI40339.1"/>
    </source>
</evidence>
<sequence>MDRRDQRHLGEAGRVGREQGHQAQEPGPDQEHRAEPARGRDTAGDGGEGAGAEPEEDERDRQEPAERGVEVEADDDLDGVEAGGRVEDDHSGEPDAERGETGRRQSLEGGRSVGTVAKGRMNDHAVKPRENGPRIQ</sequence>
<accession>A0A9W6G3J1</accession>
<organism evidence="2 3">
    <name type="scientific">Glycomyces algeriensis</name>
    <dbReference type="NCBI Taxonomy" id="256037"/>
    <lineage>
        <taxon>Bacteria</taxon>
        <taxon>Bacillati</taxon>
        <taxon>Actinomycetota</taxon>
        <taxon>Actinomycetes</taxon>
        <taxon>Glycomycetales</taxon>
        <taxon>Glycomycetaceae</taxon>
        <taxon>Glycomyces</taxon>
    </lineage>
</organism>
<reference evidence="2" key="1">
    <citation type="submission" date="2022-12" db="EMBL/GenBank/DDBJ databases">
        <title>Reference genome sequencing for broad-spectrum identification of bacterial and archaeal isolates by mass spectrometry.</title>
        <authorList>
            <person name="Sekiguchi Y."/>
            <person name="Tourlousse D.M."/>
        </authorList>
    </citation>
    <scope>NUCLEOTIDE SEQUENCE</scope>
    <source>
        <strain evidence="2">LLR39Z86</strain>
    </source>
</reference>
<dbReference type="AlphaFoldDB" id="A0A9W6G3J1"/>
<protein>
    <submittedName>
        <fullName evidence="2">Uncharacterized protein</fullName>
    </submittedName>
</protein>
<proteinExistence type="predicted"/>
<feature type="compositionally biased region" description="Basic and acidic residues" evidence="1">
    <location>
        <begin position="1"/>
        <end position="20"/>
    </location>
</feature>
<feature type="region of interest" description="Disordered" evidence="1">
    <location>
        <begin position="1"/>
        <end position="136"/>
    </location>
</feature>
<dbReference type="EMBL" id="BSDT01000001">
    <property type="protein sequence ID" value="GLI40339.1"/>
    <property type="molecule type" value="Genomic_DNA"/>
</dbReference>
<comment type="caution">
    <text evidence="2">The sequence shown here is derived from an EMBL/GenBank/DDBJ whole genome shotgun (WGS) entry which is preliminary data.</text>
</comment>
<keyword evidence="3" id="KW-1185">Reference proteome</keyword>
<feature type="compositionally biased region" description="Basic and acidic residues" evidence="1">
    <location>
        <begin position="84"/>
        <end position="106"/>
    </location>
</feature>
<feature type="compositionally biased region" description="Basic and acidic residues" evidence="1">
    <location>
        <begin position="29"/>
        <end position="43"/>
    </location>
</feature>
<name>A0A9W6G3J1_9ACTN</name>
<feature type="compositionally biased region" description="Basic and acidic residues" evidence="1">
    <location>
        <begin position="120"/>
        <end position="136"/>
    </location>
</feature>
<feature type="compositionally biased region" description="Basic and acidic residues" evidence="1">
    <location>
        <begin position="59"/>
        <end position="70"/>
    </location>
</feature>
<evidence type="ECO:0000256" key="1">
    <source>
        <dbReference type="SAM" id="MobiDB-lite"/>
    </source>
</evidence>
<dbReference type="Proteomes" id="UP001144313">
    <property type="component" value="Unassembled WGS sequence"/>
</dbReference>